<evidence type="ECO:0000313" key="4">
    <source>
        <dbReference type="Proteomes" id="UP001596050"/>
    </source>
</evidence>
<dbReference type="InterPro" id="IPR050879">
    <property type="entry name" value="Acyltransferase_3"/>
</dbReference>
<keyword evidence="3" id="KW-0808">Transferase</keyword>
<dbReference type="Proteomes" id="UP001596050">
    <property type="component" value="Unassembled WGS sequence"/>
</dbReference>
<feature type="transmembrane region" description="Helical" evidence="1">
    <location>
        <begin position="37"/>
        <end position="58"/>
    </location>
</feature>
<keyword evidence="4" id="KW-1185">Reference proteome</keyword>
<feature type="transmembrane region" description="Helical" evidence="1">
    <location>
        <begin position="258"/>
        <end position="278"/>
    </location>
</feature>
<dbReference type="EMBL" id="JBHSMU010000009">
    <property type="protein sequence ID" value="MFC5459867.1"/>
    <property type="molecule type" value="Genomic_DNA"/>
</dbReference>
<keyword evidence="3" id="KW-0012">Acyltransferase</keyword>
<feature type="transmembrane region" description="Helical" evidence="1">
    <location>
        <begin position="290"/>
        <end position="307"/>
    </location>
</feature>
<feature type="transmembrane region" description="Helical" evidence="1">
    <location>
        <begin position="327"/>
        <end position="348"/>
    </location>
</feature>
<dbReference type="PANTHER" id="PTHR23028:SF53">
    <property type="entry name" value="ACYL_TRANSF_3 DOMAIN-CONTAINING PROTEIN"/>
    <property type="match status" value="1"/>
</dbReference>
<dbReference type="Pfam" id="PF01757">
    <property type="entry name" value="Acyl_transf_3"/>
    <property type="match status" value="1"/>
</dbReference>
<dbReference type="GO" id="GO:0016746">
    <property type="term" value="F:acyltransferase activity"/>
    <property type="evidence" value="ECO:0007669"/>
    <property type="project" value="UniProtKB-KW"/>
</dbReference>
<organism evidence="3 4">
    <name type="scientific">Massilia niabensis</name>
    <dbReference type="NCBI Taxonomy" id="544910"/>
    <lineage>
        <taxon>Bacteria</taxon>
        <taxon>Pseudomonadati</taxon>
        <taxon>Pseudomonadota</taxon>
        <taxon>Betaproteobacteria</taxon>
        <taxon>Burkholderiales</taxon>
        <taxon>Oxalobacteraceae</taxon>
        <taxon>Telluria group</taxon>
        <taxon>Massilia</taxon>
    </lineage>
</organism>
<feature type="transmembrane region" description="Helical" evidence="1">
    <location>
        <begin position="12"/>
        <end position="31"/>
    </location>
</feature>
<feature type="transmembrane region" description="Helical" evidence="1">
    <location>
        <begin position="157"/>
        <end position="175"/>
    </location>
</feature>
<dbReference type="PANTHER" id="PTHR23028">
    <property type="entry name" value="ACETYLTRANSFERASE"/>
    <property type="match status" value="1"/>
</dbReference>
<dbReference type="EC" id="2.3.-.-" evidence="3"/>
<evidence type="ECO:0000313" key="3">
    <source>
        <dbReference type="EMBL" id="MFC5459867.1"/>
    </source>
</evidence>
<keyword evidence="1" id="KW-1133">Transmembrane helix</keyword>
<reference evidence="4" key="1">
    <citation type="journal article" date="2019" name="Int. J. Syst. Evol. Microbiol.">
        <title>The Global Catalogue of Microorganisms (GCM) 10K type strain sequencing project: providing services to taxonomists for standard genome sequencing and annotation.</title>
        <authorList>
            <consortium name="The Broad Institute Genomics Platform"/>
            <consortium name="The Broad Institute Genome Sequencing Center for Infectious Disease"/>
            <person name="Wu L."/>
            <person name="Ma J."/>
        </authorList>
    </citation>
    <scope>NUCLEOTIDE SEQUENCE [LARGE SCALE GENOMIC DNA]</scope>
    <source>
        <strain evidence="4">KACC 12649</strain>
    </source>
</reference>
<dbReference type="RefSeq" id="WP_379782139.1">
    <property type="nucleotide sequence ID" value="NZ_JBHSMU010000009.1"/>
</dbReference>
<feature type="transmembrane region" description="Helical" evidence="1">
    <location>
        <begin position="78"/>
        <end position="97"/>
    </location>
</feature>
<sequence>MTHRQPGLDLLRALAIGWVMLYHVASYGVALPGIVHHGWMGVDLFFVLSGYLIGAQVLRPYAEGNRPSWRFFLLRRAFRVLPAYLAVLALYAMLPTVRESAGLRPLWQFLTFTVNLVPDAGRLAFSHAWSLCVEEHFYLLLPPVVWLLGRYPGTRRTAALALALLVGGMLLRGWLWQAEVEPYLGVAGENGFFVRYVSLIYNPTWARLDGLLAGVMLAAVQVFRGSWWERATRWSPLFLAAGLAGLALAMRIKLDSHFGAIVVFPLVAASFGCLVLAAATGRSRFGRLRVPGAAYLAAISFSLYLTHKATFHVVRAQFGDALAGAGPMALAVYLAASLAVATLLYLVVERPFLRLRDRLLLSDGVGRVRSGRAGSAHAVVP</sequence>
<feature type="transmembrane region" description="Helical" evidence="1">
    <location>
        <begin position="128"/>
        <end position="148"/>
    </location>
</feature>
<name>A0ABW0L445_9BURK</name>
<evidence type="ECO:0000259" key="2">
    <source>
        <dbReference type="Pfam" id="PF01757"/>
    </source>
</evidence>
<dbReference type="InterPro" id="IPR002656">
    <property type="entry name" value="Acyl_transf_3_dom"/>
</dbReference>
<evidence type="ECO:0000256" key="1">
    <source>
        <dbReference type="SAM" id="Phobius"/>
    </source>
</evidence>
<protein>
    <submittedName>
        <fullName evidence="3">Acyltransferase family protein</fullName>
        <ecNumber evidence="3">2.3.-.-</ecNumber>
    </submittedName>
</protein>
<feature type="transmembrane region" description="Helical" evidence="1">
    <location>
        <begin position="205"/>
        <end position="223"/>
    </location>
</feature>
<comment type="caution">
    <text evidence="3">The sequence shown here is derived from an EMBL/GenBank/DDBJ whole genome shotgun (WGS) entry which is preliminary data.</text>
</comment>
<feature type="transmembrane region" description="Helical" evidence="1">
    <location>
        <begin position="235"/>
        <end position="252"/>
    </location>
</feature>
<gene>
    <name evidence="3" type="ORF">ACFPN5_08605</name>
</gene>
<feature type="domain" description="Acyltransferase 3" evidence="2">
    <location>
        <begin position="7"/>
        <end position="345"/>
    </location>
</feature>
<accession>A0ABW0L445</accession>
<proteinExistence type="predicted"/>
<keyword evidence="1" id="KW-0472">Membrane</keyword>
<keyword evidence="1" id="KW-0812">Transmembrane</keyword>